<feature type="active site" description="Nucleophile" evidence="14">
    <location>
        <position position="390"/>
    </location>
</feature>
<evidence type="ECO:0000256" key="9">
    <source>
        <dbReference type="ARBA" id="ARBA00022691"/>
    </source>
</evidence>
<dbReference type="PRINTS" id="PR02008">
    <property type="entry name" value="RCMTFAMILY"/>
</dbReference>
<gene>
    <name evidence="16" type="ORF">THC_1471</name>
</gene>
<dbReference type="InterPro" id="IPR049560">
    <property type="entry name" value="MeTrfase_RsmB-F_NOP2_cat"/>
</dbReference>
<dbReference type="InterPro" id="IPR018314">
    <property type="entry name" value="RsmB/NOL1/NOP2-like_CS"/>
</dbReference>
<dbReference type="InterPro" id="IPR004573">
    <property type="entry name" value="rRNA_ssu_MeTfrase_B"/>
</dbReference>
<dbReference type="GO" id="GO:0005737">
    <property type="term" value="C:cytoplasm"/>
    <property type="evidence" value="ECO:0007669"/>
    <property type="project" value="UniProtKB-SubCell"/>
</dbReference>
<dbReference type="InterPro" id="IPR001678">
    <property type="entry name" value="MeTrfase_RsmB-F_NOP2_dom"/>
</dbReference>
<evidence type="ECO:0000313" key="16">
    <source>
        <dbReference type="EMBL" id="BAU23836.1"/>
    </source>
</evidence>
<comment type="catalytic activity">
    <reaction evidence="13">
        <text>cytidine(967) in 16S rRNA + S-adenosyl-L-methionine = 5-methylcytidine(967) in 16S rRNA + S-adenosyl-L-homocysteine + H(+)</text>
        <dbReference type="Rhea" id="RHEA:42748"/>
        <dbReference type="Rhea" id="RHEA-COMP:10219"/>
        <dbReference type="Rhea" id="RHEA-COMP:10220"/>
        <dbReference type="ChEBI" id="CHEBI:15378"/>
        <dbReference type="ChEBI" id="CHEBI:57856"/>
        <dbReference type="ChEBI" id="CHEBI:59789"/>
        <dbReference type="ChEBI" id="CHEBI:74483"/>
        <dbReference type="ChEBI" id="CHEBI:82748"/>
        <dbReference type="EC" id="2.1.1.176"/>
    </reaction>
</comment>
<evidence type="ECO:0000256" key="11">
    <source>
        <dbReference type="ARBA" id="ARBA00030399"/>
    </source>
</evidence>
<dbReference type="NCBIfam" id="NF011494">
    <property type="entry name" value="PRK14902.1"/>
    <property type="match status" value="1"/>
</dbReference>
<organism evidence="16 17">
    <name type="scientific">Caldimicrobium thiodismutans</name>
    <dbReference type="NCBI Taxonomy" id="1653476"/>
    <lineage>
        <taxon>Bacteria</taxon>
        <taxon>Pseudomonadati</taxon>
        <taxon>Thermodesulfobacteriota</taxon>
        <taxon>Thermodesulfobacteria</taxon>
        <taxon>Thermodesulfobacteriales</taxon>
        <taxon>Thermodesulfobacteriaceae</taxon>
        <taxon>Caldimicrobium</taxon>
    </lineage>
</organism>
<dbReference type="GO" id="GO:0008649">
    <property type="term" value="F:rRNA methyltransferase activity"/>
    <property type="evidence" value="ECO:0007669"/>
    <property type="project" value="InterPro"/>
</dbReference>
<dbReference type="Pfam" id="PF01029">
    <property type="entry name" value="NusB"/>
    <property type="match status" value="1"/>
</dbReference>
<feature type="domain" description="SAM-dependent MTase RsmB/NOP-type" evidence="15">
    <location>
        <begin position="175"/>
        <end position="457"/>
    </location>
</feature>
<evidence type="ECO:0000256" key="2">
    <source>
        <dbReference type="ARBA" id="ARBA00004496"/>
    </source>
</evidence>
<evidence type="ECO:0000256" key="12">
    <source>
        <dbReference type="ARBA" id="ARBA00031088"/>
    </source>
</evidence>
<dbReference type="KEGG" id="cthi:THC_1471"/>
<proteinExistence type="inferred from homology"/>
<dbReference type="OrthoDB" id="9810297at2"/>
<dbReference type="NCBIfam" id="TIGR00563">
    <property type="entry name" value="rsmB"/>
    <property type="match status" value="1"/>
</dbReference>
<feature type="binding site" evidence="14">
    <location>
        <position position="291"/>
    </location>
    <ligand>
        <name>S-adenosyl-L-methionine</name>
        <dbReference type="ChEBI" id="CHEBI:59789"/>
    </ligand>
</feature>
<keyword evidence="9 14" id="KW-0949">S-adenosyl-L-methionine</keyword>
<comment type="similarity">
    <text evidence="3 14">Belongs to the class I-like SAM-binding methyltransferase superfamily. RsmB/NOP family.</text>
</comment>
<dbReference type="PANTHER" id="PTHR22807">
    <property type="entry name" value="NOP2 YEAST -RELATED NOL1/NOP2/FMU SUN DOMAIN-CONTAINING"/>
    <property type="match status" value="1"/>
</dbReference>
<evidence type="ECO:0000256" key="7">
    <source>
        <dbReference type="ARBA" id="ARBA00022603"/>
    </source>
</evidence>
<dbReference type="GO" id="GO:0006355">
    <property type="term" value="P:regulation of DNA-templated transcription"/>
    <property type="evidence" value="ECO:0007669"/>
    <property type="project" value="InterPro"/>
</dbReference>
<dbReference type="PROSITE" id="PS01153">
    <property type="entry name" value="NOL1_NOP2_SUN"/>
    <property type="match status" value="1"/>
</dbReference>
<comment type="function">
    <text evidence="1">Specifically methylates the cytosine at position 967 (m5C967) of 16S rRNA.</text>
</comment>
<dbReference type="InterPro" id="IPR029063">
    <property type="entry name" value="SAM-dependent_MTases_sf"/>
</dbReference>
<dbReference type="Proteomes" id="UP000068196">
    <property type="component" value="Chromosome"/>
</dbReference>
<dbReference type="SUPFAM" id="SSF53335">
    <property type="entry name" value="S-adenosyl-L-methionine-dependent methyltransferases"/>
    <property type="match status" value="1"/>
</dbReference>
<evidence type="ECO:0000256" key="4">
    <source>
        <dbReference type="ARBA" id="ARBA00012140"/>
    </source>
</evidence>
<dbReference type="EC" id="2.1.1.176" evidence="4"/>
<accession>A0A0U5AIU2</accession>
<keyword evidence="7 14" id="KW-0489">Methyltransferase</keyword>
<keyword evidence="6" id="KW-0698">rRNA processing</keyword>
<evidence type="ECO:0000256" key="6">
    <source>
        <dbReference type="ARBA" id="ARBA00022552"/>
    </source>
</evidence>
<dbReference type="EMBL" id="AP014945">
    <property type="protein sequence ID" value="BAU23836.1"/>
    <property type="molecule type" value="Genomic_DNA"/>
</dbReference>
<protein>
    <recommendedName>
        <fullName evidence="4">16S rRNA (cytosine(967)-C(5))-methyltransferase</fullName>
        <ecNumber evidence="4">2.1.1.176</ecNumber>
    </recommendedName>
    <alternativeName>
        <fullName evidence="11">16S rRNA m5C967 methyltransferase</fullName>
    </alternativeName>
    <alternativeName>
        <fullName evidence="12">rRNA (cytosine-C(5)-)-methyltransferase RsmB</fullName>
    </alternativeName>
</protein>
<evidence type="ECO:0000256" key="10">
    <source>
        <dbReference type="ARBA" id="ARBA00022884"/>
    </source>
</evidence>
<evidence type="ECO:0000256" key="8">
    <source>
        <dbReference type="ARBA" id="ARBA00022679"/>
    </source>
</evidence>
<keyword evidence="8 14" id="KW-0808">Transferase</keyword>
<dbReference type="Gene3D" id="3.40.50.150">
    <property type="entry name" value="Vaccinia Virus protein VP39"/>
    <property type="match status" value="1"/>
</dbReference>
<dbReference type="InterPro" id="IPR023267">
    <property type="entry name" value="RCMT"/>
</dbReference>
<dbReference type="PANTHER" id="PTHR22807:SF53">
    <property type="entry name" value="RIBOSOMAL RNA SMALL SUBUNIT METHYLTRANSFERASE B-RELATED"/>
    <property type="match status" value="1"/>
</dbReference>
<dbReference type="InterPro" id="IPR035926">
    <property type="entry name" value="NusB-like_sf"/>
</dbReference>
<dbReference type="PATRIC" id="fig|1653476.3.peg.1526"/>
<dbReference type="Pfam" id="PF22458">
    <property type="entry name" value="RsmF-B_ferredox"/>
    <property type="match status" value="1"/>
</dbReference>
<keyword evidence="5" id="KW-0963">Cytoplasm</keyword>
<dbReference type="FunFam" id="3.40.50.150:FF:000022">
    <property type="entry name" value="Ribosomal RNA small subunit methyltransferase B"/>
    <property type="match status" value="1"/>
</dbReference>
<dbReference type="Gene3D" id="1.10.940.10">
    <property type="entry name" value="NusB-like"/>
    <property type="match status" value="1"/>
</dbReference>
<reference evidence="16 17" key="1">
    <citation type="journal article" date="2016" name="Int. J. Syst. Evol. Microbiol.">
        <title>Caldimicrobium thiodismutans sp. nov., a sulfur-disproportionating bacterium isolated from a hot spring, and emended description of the genus Caldimicrobium.</title>
        <authorList>
            <person name="Kojima H."/>
            <person name="Umezawa K."/>
            <person name="Fukui M."/>
        </authorList>
    </citation>
    <scope>NUCLEOTIDE SEQUENCE [LARGE SCALE GENOMIC DNA]</scope>
    <source>
        <strain evidence="16 17">TF1</strain>
    </source>
</reference>
<reference evidence="17" key="2">
    <citation type="journal article" date="2016" name="Int. J. Syst. Evol. Microbiol.">
        <title>Caldimicrobium thiodismutans sp. nov., a sulfur-disproportionating bacterium isolated from a hot spring.</title>
        <authorList>
            <person name="Kojima H."/>
            <person name="Umezawa K."/>
            <person name="Fukui M."/>
        </authorList>
    </citation>
    <scope>NUCLEOTIDE SEQUENCE [LARGE SCALE GENOMIC DNA]</scope>
    <source>
        <strain evidence="17">TF1</strain>
    </source>
</reference>
<dbReference type="SUPFAM" id="SSF48013">
    <property type="entry name" value="NusB-like"/>
    <property type="match status" value="1"/>
</dbReference>
<dbReference type="InterPro" id="IPR054728">
    <property type="entry name" value="RsmB-like_ferredoxin"/>
</dbReference>
<comment type="subcellular location">
    <subcellularLocation>
        <location evidence="2">Cytoplasm</location>
    </subcellularLocation>
</comment>
<name>A0A0U5AIU2_9BACT</name>
<evidence type="ECO:0000256" key="5">
    <source>
        <dbReference type="ARBA" id="ARBA00022490"/>
    </source>
</evidence>
<evidence type="ECO:0000259" key="15">
    <source>
        <dbReference type="PROSITE" id="PS51686"/>
    </source>
</evidence>
<dbReference type="GO" id="GO:0003723">
    <property type="term" value="F:RNA binding"/>
    <property type="evidence" value="ECO:0007669"/>
    <property type="project" value="UniProtKB-UniRule"/>
</dbReference>
<dbReference type="AlphaFoldDB" id="A0A0U5AIU2"/>
<sequence>MANSLKDARALSLRALIFWEKDKPPLDALLTHLLTQNPLSDKRDRALVGELVNGVVRHLLYLDFLIERFSKVPLHKLDPEVKNALRLGIYQLLFTKIPERAVLAETLKLLLKRRRASWIRGFVNAILHRIAEKKANLPEPPRAHPLYYMSIKYSFPEWLIIKWFKRFGLEELERLLQASNSKPPLVIRVNPLRVSRENFLKYLQEEVLPSAEPCKYSPYGIVLKEFRGEIAELKGFELGWFSVQDSASQLAGFLLDPKPGELILDACAGVGGKTSHIAELTNNQAEIVAFDLYESRLKKLKENFRRLGLREPKVFKGDVVEGLKRLKIRSFDKILLDAPCSGTGIIRRHPDIKWVRRKKDFRENFKKQLHLLSGLAPYLKKGGKLLYATCSLEPEENEEVIETFLEKNPEFSLHSPLPILKKLCAERGETLIEGTFFKSYPHRHGLDGFFSAILIRDA</sequence>
<evidence type="ECO:0000256" key="3">
    <source>
        <dbReference type="ARBA" id="ARBA00007494"/>
    </source>
</evidence>
<evidence type="ECO:0000313" key="17">
    <source>
        <dbReference type="Proteomes" id="UP000068196"/>
    </source>
</evidence>
<keyword evidence="10 14" id="KW-0694">RNA-binding</keyword>
<comment type="caution">
    <text evidence="14">Lacks conserved residue(s) required for the propagation of feature annotation.</text>
</comment>
<evidence type="ECO:0000256" key="13">
    <source>
        <dbReference type="ARBA" id="ARBA00047283"/>
    </source>
</evidence>
<evidence type="ECO:0000256" key="1">
    <source>
        <dbReference type="ARBA" id="ARBA00002724"/>
    </source>
</evidence>
<dbReference type="Pfam" id="PF01189">
    <property type="entry name" value="Methyltr_RsmB-F"/>
    <property type="match status" value="1"/>
</dbReference>
<keyword evidence="17" id="KW-1185">Reference proteome</keyword>
<dbReference type="PROSITE" id="PS51686">
    <property type="entry name" value="SAM_MT_RSMB_NOP"/>
    <property type="match status" value="1"/>
</dbReference>
<dbReference type="InterPro" id="IPR006027">
    <property type="entry name" value="NusB_RsmB_TIM44"/>
</dbReference>
<dbReference type="Gene3D" id="3.30.70.1170">
    <property type="entry name" value="Sun protein, domain 3"/>
    <property type="match status" value="1"/>
</dbReference>
<evidence type="ECO:0000256" key="14">
    <source>
        <dbReference type="PROSITE-ProRule" id="PRU01023"/>
    </source>
</evidence>
<feature type="binding site" evidence="14">
    <location>
        <position position="337"/>
    </location>
    <ligand>
        <name>S-adenosyl-L-methionine</name>
        <dbReference type="ChEBI" id="CHEBI:59789"/>
    </ligand>
</feature>
<dbReference type="RefSeq" id="WP_068515470.1">
    <property type="nucleotide sequence ID" value="NZ_AP014945.1"/>
</dbReference>
<dbReference type="STRING" id="1653476.THC_1471"/>
<feature type="binding site" evidence="14">
    <location>
        <position position="318"/>
    </location>
    <ligand>
        <name>S-adenosyl-L-methionine</name>
        <dbReference type="ChEBI" id="CHEBI:59789"/>
    </ligand>
</feature>
<dbReference type="CDD" id="cd02440">
    <property type="entry name" value="AdoMet_MTases"/>
    <property type="match status" value="1"/>
</dbReference>